<name>A0A9W9Y9H3_9CNID</name>
<evidence type="ECO:0000313" key="2">
    <source>
        <dbReference type="Proteomes" id="UP001163046"/>
    </source>
</evidence>
<keyword evidence="2" id="KW-1185">Reference proteome</keyword>
<gene>
    <name evidence="1" type="ORF">OS493_027083</name>
</gene>
<organism evidence="1 2">
    <name type="scientific">Desmophyllum pertusum</name>
    <dbReference type="NCBI Taxonomy" id="174260"/>
    <lineage>
        <taxon>Eukaryota</taxon>
        <taxon>Metazoa</taxon>
        <taxon>Cnidaria</taxon>
        <taxon>Anthozoa</taxon>
        <taxon>Hexacorallia</taxon>
        <taxon>Scleractinia</taxon>
        <taxon>Caryophylliina</taxon>
        <taxon>Caryophylliidae</taxon>
        <taxon>Desmophyllum</taxon>
    </lineage>
</organism>
<accession>A0A9W9Y9H3</accession>
<evidence type="ECO:0000313" key="1">
    <source>
        <dbReference type="EMBL" id="KAJ7327393.1"/>
    </source>
</evidence>
<dbReference type="Proteomes" id="UP001163046">
    <property type="component" value="Unassembled WGS sequence"/>
</dbReference>
<protein>
    <submittedName>
        <fullName evidence="1">Uncharacterized protein</fullName>
    </submittedName>
</protein>
<proteinExistence type="predicted"/>
<dbReference type="AlphaFoldDB" id="A0A9W9Y9H3"/>
<sequence length="105" mass="12018">MVILIIIVLITKRKKLVPFFKWARCRPICWSSGDAELSRDTESSFIDDVKAQLNVVPKGVLISLSELKSLSLVTYDKVWKRLDKQPEGSKKGDFRDVAEAFMFVQ</sequence>
<reference evidence="1" key="1">
    <citation type="submission" date="2023-01" db="EMBL/GenBank/DDBJ databases">
        <title>Genome assembly of the deep-sea coral Lophelia pertusa.</title>
        <authorList>
            <person name="Herrera S."/>
            <person name="Cordes E."/>
        </authorList>
    </citation>
    <scope>NUCLEOTIDE SEQUENCE</scope>
    <source>
        <strain evidence="1">USNM1676648</strain>
        <tissue evidence="1">Polyp</tissue>
    </source>
</reference>
<dbReference type="EMBL" id="MU827801">
    <property type="protein sequence ID" value="KAJ7327393.1"/>
    <property type="molecule type" value="Genomic_DNA"/>
</dbReference>
<comment type="caution">
    <text evidence="1">The sequence shown here is derived from an EMBL/GenBank/DDBJ whole genome shotgun (WGS) entry which is preliminary data.</text>
</comment>